<comment type="caution">
    <text evidence="1">The sequence shown here is derived from an EMBL/GenBank/DDBJ whole genome shotgun (WGS) entry which is preliminary data.</text>
</comment>
<proteinExistence type="predicted"/>
<accession>A0AAV5GTV9</accession>
<dbReference type="Proteomes" id="UP001342314">
    <property type="component" value="Unassembled WGS sequence"/>
</dbReference>
<evidence type="ECO:0000313" key="2">
    <source>
        <dbReference type="Proteomes" id="UP001342314"/>
    </source>
</evidence>
<name>A0AAV5GTV9_9BASI</name>
<dbReference type="AlphaFoldDB" id="A0AAV5GTV9"/>
<organism evidence="1 2">
    <name type="scientific">Rhodotorula paludigena</name>
    <dbReference type="NCBI Taxonomy" id="86838"/>
    <lineage>
        <taxon>Eukaryota</taxon>
        <taxon>Fungi</taxon>
        <taxon>Dikarya</taxon>
        <taxon>Basidiomycota</taxon>
        <taxon>Pucciniomycotina</taxon>
        <taxon>Microbotryomycetes</taxon>
        <taxon>Sporidiobolales</taxon>
        <taxon>Sporidiobolaceae</taxon>
        <taxon>Rhodotorula</taxon>
    </lineage>
</organism>
<dbReference type="EMBL" id="BQKY01000012">
    <property type="protein sequence ID" value="GJN92951.1"/>
    <property type="molecule type" value="Genomic_DNA"/>
</dbReference>
<sequence length="1023" mass="114795">MIIKMTTSSFLKSSSSHASCFAPAPQRIAVARQIRDHDETVAERLETDKARELCSRVALLAEVNWWVYTEWWLPYGGSRDAIAARLGSELASLYGASDGFENQDFLRMYLNLEIDSMRVDLCGFLRTSLTECGYHEHDDTSPVEWRQVKTFALAYLKHKRREAEHRVATRSWASNRKSRQQRRQTLEPLYNYVLGLLGPAHRDAAPSLDDFAHLPSIRPRWFPDDSLGASPFSQDHTSLALVDLISSIHGVKVQLFSRIARVLLADGVALPDSVRRALAVEPSPFRADCPSSVLAPLHSRLSDVDLDNVLSRVTALFRCGFCSRKLAYPHIVEHLRDAHNASSAQTVAGCVVPDKAFRKAVRGILREIGLDEKVTPDDVCRLGKTYDVELCEASGERLYKGKSWDWIVSGKSEQEVELTSHKLSHSTDRPVVKITVQDLVGNTNGRLGRTDDDDEVDEVASSTVDRFSTLPLELALLTTKSLRRLLLTRSPKTDALWSLIRKKEGWPELTAGAMDELKYAHFLEGHTCQQELEASGLGCFLPDLLTESAALLLVEVDALMRHEPVDVALQQHVLQRAHTITAQNNDARAIVRHQDVVDNRTEAEHRRNLLPKLEDRLVSRGFTGSEIADLLEDEWWEDWDWWLRSGGSRSAVLARLREKSDWDEQEWRKFCGDDSDDAGGKESDDDDEDARDVWCFYSQVELQIMATKLCDFFSASTGCWDHYHDDFERVTWRDVKKNVLAYLKYRRRRKARIAAFEAWDQQLEYRGLRKASLEPLYRHVVGLLSPAQRAASPSLDAFAQQSSVKALWCPEDSLGASPFSQAHASQAFADVLSYIRDAKVQLSSRIARVLAEDGAGLPVSVSLAIAVEPRPFVADRSGSPLAPLHARLPDADLDAVLSRVTALFRCGACSDHLAYPDVLKHMRDKHGTTFGAVGLSCVPNTVFRNAVREMLRAEGLDENKSCKELGLSAKTYTFTVRKGEEVEEYGGKSWRWVLSGEGAHKIAATTLKTSAPTDRHVLRLAME</sequence>
<gene>
    <name evidence="1" type="ORF">Rhopal_005995-T1</name>
</gene>
<protein>
    <recommendedName>
        <fullName evidence="3">C2H2-type domain-containing protein</fullName>
    </recommendedName>
</protein>
<keyword evidence="2" id="KW-1185">Reference proteome</keyword>
<evidence type="ECO:0000313" key="1">
    <source>
        <dbReference type="EMBL" id="GJN92951.1"/>
    </source>
</evidence>
<reference evidence="1 2" key="1">
    <citation type="submission" date="2021-12" db="EMBL/GenBank/DDBJ databases">
        <title>High titer production of polyol ester of fatty acids by Rhodotorula paludigena BS15 towards product separation-free biomass refinery.</title>
        <authorList>
            <person name="Mano J."/>
            <person name="Ono H."/>
            <person name="Tanaka T."/>
            <person name="Naito K."/>
            <person name="Sushida H."/>
            <person name="Ike M."/>
            <person name="Tokuyasu K."/>
            <person name="Kitaoka M."/>
        </authorList>
    </citation>
    <scope>NUCLEOTIDE SEQUENCE [LARGE SCALE GENOMIC DNA]</scope>
    <source>
        <strain evidence="1 2">BS15</strain>
    </source>
</reference>
<evidence type="ECO:0008006" key="3">
    <source>
        <dbReference type="Google" id="ProtNLM"/>
    </source>
</evidence>